<evidence type="ECO:0000313" key="2">
    <source>
        <dbReference type="EMBL" id="EAU53365.1"/>
    </source>
</evidence>
<keyword evidence="3" id="KW-1185">Reference proteome</keyword>
<dbReference type="RefSeq" id="WP_009851759.1">
    <property type="nucleotide sequence ID" value="NZ_DS022295.1"/>
</dbReference>
<keyword evidence="1" id="KW-1133">Transmembrane helix</keyword>
<dbReference type="STRING" id="314344.AL013_08240"/>
<dbReference type="InParanoid" id="Q0EVR1"/>
<dbReference type="Proteomes" id="UP000005297">
    <property type="component" value="Unassembled WGS sequence"/>
</dbReference>
<sequence>MIVMIWRASLMLSVLVSPVSAWALDSYRFLHVTIDTPWFIFIFLFFLVFAPMILSAILHWRNALRRDPEDEDKES</sequence>
<dbReference type="AlphaFoldDB" id="Q0EVR1"/>
<protein>
    <submittedName>
        <fullName evidence="2">Uncharacterized protein</fullName>
    </submittedName>
</protein>
<proteinExistence type="predicted"/>
<dbReference type="HOGENOM" id="CLU_2666796_0_0_0"/>
<name>Q0EVR1_9PROT</name>
<evidence type="ECO:0000256" key="1">
    <source>
        <dbReference type="SAM" id="Phobius"/>
    </source>
</evidence>
<dbReference type="EMBL" id="AATS01000027">
    <property type="protein sequence ID" value="EAU53365.1"/>
    <property type="molecule type" value="Genomic_DNA"/>
</dbReference>
<feature type="transmembrane region" description="Helical" evidence="1">
    <location>
        <begin position="37"/>
        <end position="58"/>
    </location>
</feature>
<comment type="caution">
    <text evidence="2">The sequence shown here is derived from an EMBL/GenBank/DDBJ whole genome shotgun (WGS) entry which is preliminary data.</text>
</comment>
<reference evidence="2 3" key="1">
    <citation type="submission" date="2006-09" db="EMBL/GenBank/DDBJ databases">
        <authorList>
            <person name="Emerson D."/>
            <person name="Ferriera S."/>
            <person name="Johnson J."/>
            <person name="Kravitz S."/>
            <person name="Halpern A."/>
            <person name="Remington K."/>
            <person name="Beeson K."/>
            <person name="Tran B."/>
            <person name="Rogers Y.-H."/>
            <person name="Friedman R."/>
            <person name="Venter J.C."/>
        </authorList>
    </citation>
    <scope>NUCLEOTIDE SEQUENCE [LARGE SCALE GENOMIC DNA]</scope>
    <source>
        <strain evidence="2 3">PV-1</strain>
    </source>
</reference>
<keyword evidence="1" id="KW-0472">Membrane</keyword>
<dbReference type="eggNOG" id="ENOG502ZXB0">
    <property type="taxonomic scope" value="Bacteria"/>
</dbReference>
<organism evidence="2 3">
    <name type="scientific">Mariprofundus ferrooxydans PV-1</name>
    <dbReference type="NCBI Taxonomy" id="314345"/>
    <lineage>
        <taxon>Bacteria</taxon>
        <taxon>Pseudomonadati</taxon>
        <taxon>Pseudomonadota</taxon>
        <taxon>Candidatius Mariprofundia</taxon>
        <taxon>Mariprofundales</taxon>
        <taxon>Mariprofundaceae</taxon>
        <taxon>Mariprofundus</taxon>
    </lineage>
</organism>
<accession>Q0EVR1</accession>
<gene>
    <name evidence="2" type="ORF">SPV1_07361</name>
</gene>
<keyword evidence="1" id="KW-0812">Transmembrane</keyword>
<evidence type="ECO:0000313" key="3">
    <source>
        <dbReference type="Proteomes" id="UP000005297"/>
    </source>
</evidence>